<evidence type="ECO:0000259" key="1">
    <source>
        <dbReference type="PROSITE" id="PS51819"/>
    </source>
</evidence>
<evidence type="ECO:0000313" key="3">
    <source>
        <dbReference type="Proteomes" id="UP000484015"/>
    </source>
</evidence>
<dbReference type="Gene3D" id="3.30.720.110">
    <property type="match status" value="1"/>
</dbReference>
<dbReference type="AlphaFoldDB" id="A0A6L6PZS9"/>
<dbReference type="CDD" id="cd07246">
    <property type="entry name" value="VOC_like"/>
    <property type="match status" value="1"/>
</dbReference>
<reference evidence="2 3" key="1">
    <citation type="submission" date="2019-11" db="EMBL/GenBank/DDBJ databases">
        <title>Type strains purchased from KCTC, JCM and DSMZ.</title>
        <authorList>
            <person name="Lu H."/>
        </authorList>
    </citation>
    <scope>NUCLEOTIDE SEQUENCE [LARGE SCALE GENOMIC DNA]</scope>
    <source>
        <strain evidence="2 3">KCTC 42409</strain>
    </source>
</reference>
<protein>
    <submittedName>
        <fullName evidence="2">VOC family protein</fullName>
    </submittedName>
</protein>
<dbReference type="PANTHER" id="PTHR34109">
    <property type="entry name" value="BNAUNNG04460D PROTEIN-RELATED"/>
    <property type="match status" value="1"/>
</dbReference>
<dbReference type="PROSITE" id="PS51819">
    <property type="entry name" value="VOC"/>
    <property type="match status" value="1"/>
</dbReference>
<dbReference type="Gene3D" id="3.30.720.120">
    <property type="match status" value="1"/>
</dbReference>
<keyword evidence="3" id="KW-1185">Reference proteome</keyword>
<comment type="caution">
    <text evidence="2">The sequence shown here is derived from an EMBL/GenBank/DDBJ whole genome shotgun (WGS) entry which is preliminary data.</text>
</comment>
<sequence>MTQVAPIPAGFSTVTPHLVCEGAADAIEFYKKAFGAEDMGRMPGPGGKLMHAQIKIGNAVVMLVDDFPDWGSLGPKALKGSPVVLHLYVDDVDAWFKRAVEAGATAKMPPADMFWGDRYGQVTDPFGHTWSIATHKRDMTPEQMQEEMMKQTPGCPGQ</sequence>
<organism evidence="2 3">
    <name type="scientific">Pseudoduganella ginsengisoli</name>
    <dbReference type="NCBI Taxonomy" id="1462440"/>
    <lineage>
        <taxon>Bacteria</taxon>
        <taxon>Pseudomonadati</taxon>
        <taxon>Pseudomonadota</taxon>
        <taxon>Betaproteobacteria</taxon>
        <taxon>Burkholderiales</taxon>
        <taxon>Oxalobacteraceae</taxon>
        <taxon>Telluria group</taxon>
        <taxon>Pseudoduganella</taxon>
    </lineage>
</organism>
<feature type="domain" description="VOC" evidence="1">
    <location>
        <begin position="10"/>
        <end position="135"/>
    </location>
</feature>
<name>A0A6L6PZS9_9BURK</name>
<evidence type="ECO:0000313" key="2">
    <source>
        <dbReference type="EMBL" id="MTW02272.1"/>
    </source>
</evidence>
<dbReference type="Pfam" id="PF00903">
    <property type="entry name" value="Glyoxalase"/>
    <property type="match status" value="1"/>
</dbReference>
<dbReference type="InterPro" id="IPR004360">
    <property type="entry name" value="Glyas_Fos-R_dOase_dom"/>
</dbReference>
<dbReference type="InterPro" id="IPR037523">
    <property type="entry name" value="VOC_core"/>
</dbReference>
<proteinExistence type="predicted"/>
<dbReference type="InterPro" id="IPR029068">
    <property type="entry name" value="Glyas_Bleomycin-R_OHBP_Dase"/>
</dbReference>
<accession>A0A6L6PZS9</accession>
<dbReference type="EMBL" id="WNLA01000004">
    <property type="protein sequence ID" value="MTW02272.1"/>
    <property type="molecule type" value="Genomic_DNA"/>
</dbReference>
<dbReference type="OrthoDB" id="9795306at2"/>
<dbReference type="Proteomes" id="UP000484015">
    <property type="component" value="Unassembled WGS sequence"/>
</dbReference>
<gene>
    <name evidence="2" type="ORF">GM668_09215</name>
</gene>
<dbReference type="RefSeq" id="WP_155438658.1">
    <property type="nucleotide sequence ID" value="NZ_WNLA01000004.1"/>
</dbReference>
<dbReference type="PANTHER" id="PTHR34109:SF1">
    <property type="entry name" value="VOC DOMAIN-CONTAINING PROTEIN"/>
    <property type="match status" value="1"/>
</dbReference>
<dbReference type="SUPFAM" id="SSF54593">
    <property type="entry name" value="Glyoxalase/Bleomycin resistance protein/Dihydroxybiphenyl dioxygenase"/>
    <property type="match status" value="1"/>
</dbReference>